<dbReference type="InterPro" id="IPR011650">
    <property type="entry name" value="Peptidase_M20_dimer"/>
</dbReference>
<feature type="binding site" evidence="15">
    <location>
        <position position="138"/>
    </location>
    <ligand>
        <name>Zn(2+)</name>
        <dbReference type="ChEBI" id="CHEBI:29105"/>
        <label>2</label>
    </ligand>
</feature>
<evidence type="ECO:0000256" key="2">
    <source>
        <dbReference type="ARBA" id="ARBA00006746"/>
    </source>
</evidence>
<evidence type="ECO:0000256" key="9">
    <source>
        <dbReference type="ARBA" id="ARBA00022833"/>
    </source>
</evidence>
<dbReference type="FunFam" id="3.40.630.10:FF:000005">
    <property type="entry name" value="Succinyl-diaminopimelate desuccinylase"/>
    <property type="match status" value="1"/>
</dbReference>
<evidence type="ECO:0000313" key="18">
    <source>
        <dbReference type="Proteomes" id="UP000250079"/>
    </source>
</evidence>
<dbReference type="NCBIfam" id="NF009557">
    <property type="entry name" value="PRK13009.1"/>
    <property type="match status" value="1"/>
</dbReference>
<feature type="active site" evidence="15">
    <location>
        <position position="72"/>
    </location>
</feature>
<keyword evidence="12 15" id="KW-0170">Cobalt</keyword>
<dbReference type="OrthoDB" id="9809784at2"/>
<comment type="pathway">
    <text evidence="1 15">Amino-acid biosynthesis; L-lysine biosynthesis via DAP pathway; LL-2,6-diaminopimelate from (S)-tetrahydrodipicolinate (succinylase route): step 3/3.</text>
</comment>
<dbReference type="GO" id="GO:0009014">
    <property type="term" value="F:succinyl-diaminopimelate desuccinylase activity"/>
    <property type="evidence" value="ECO:0007669"/>
    <property type="project" value="UniProtKB-UniRule"/>
</dbReference>
<dbReference type="GO" id="GO:0008270">
    <property type="term" value="F:zinc ion binding"/>
    <property type="evidence" value="ECO:0007669"/>
    <property type="project" value="UniProtKB-UniRule"/>
</dbReference>
<dbReference type="Pfam" id="PF07687">
    <property type="entry name" value="M20_dimer"/>
    <property type="match status" value="1"/>
</dbReference>
<dbReference type="GO" id="GO:0019877">
    <property type="term" value="P:diaminopimelate biosynthetic process"/>
    <property type="evidence" value="ECO:0007669"/>
    <property type="project" value="UniProtKB-UniRule"/>
</dbReference>
<comment type="catalytic activity">
    <reaction evidence="14 15">
        <text>N-succinyl-(2S,6S)-2,6-diaminopimelate + H2O = (2S,6S)-2,6-diaminopimelate + succinate</text>
        <dbReference type="Rhea" id="RHEA:22608"/>
        <dbReference type="ChEBI" id="CHEBI:15377"/>
        <dbReference type="ChEBI" id="CHEBI:30031"/>
        <dbReference type="ChEBI" id="CHEBI:57609"/>
        <dbReference type="ChEBI" id="CHEBI:58087"/>
        <dbReference type="EC" id="3.5.1.18"/>
    </reaction>
</comment>
<evidence type="ECO:0000313" key="17">
    <source>
        <dbReference type="EMBL" id="ASJ75171.1"/>
    </source>
</evidence>
<dbReference type="Pfam" id="PF01546">
    <property type="entry name" value="Peptidase_M20"/>
    <property type="match status" value="1"/>
</dbReference>
<evidence type="ECO:0000256" key="4">
    <source>
        <dbReference type="ARBA" id="ARBA00011921"/>
    </source>
</evidence>
<dbReference type="Gene3D" id="3.40.630.10">
    <property type="entry name" value="Zn peptidases"/>
    <property type="match status" value="1"/>
</dbReference>
<feature type="domain" description="Peptidase M20 dimerisation" evidence="16">
    <location>
        <begin position="180"/>
        <end position="285"/>
    </location>
</feature>
<comment type="similarity">
    <text evidence="2 15">Belongs to the peptidase M20A family. DapE subfamily.</text>
</comment>
<keyword evidence="18" id="KW-1185">Reference proteome</keyword>
<dbReference type="GO" id="GO:0009089">
    <property type="term" value="P:lysine biosynthetic process via diaminopimelate"/>
    <property type="evidence" value="ECO:0007669"/>
    <property type="project" value="UniProtKB-UniRule"/>
</dbReference>
<evidence type="ECO:0000256" key="3">
    <source>
        <dbReference type="ARBA" id="ARBA00011738"/>
    </source>
</evidence>
<dbReference type="Gene3D" id="1.10.150.900">
    <property type="match status" value="1"/>
</dbReference>
<feature type="binding site" evidence="15">
    <location>
        <position position="103"/>
    </location>
    <ligand>
        <name>Zn(2+)</name>
        <dbReference type="ChEBI" id="CHEBI:29105"/>
        <label>2</label>
    </ligand>
</feature>
<protein>
    <recommendedName>
        <fullName evidence="5 15">Succinyl-diaminopimelate desuccinylase</fullName>
        <shortName evidence="15">SDAP desuccinylase</shortName>
        <ecNumber evidence="4 15">3.5.1.18</ecNumber>
    </recommendedName>
    <alternativeName>
        <fullName evidence="13 15">N-succinyl-LL-2,6-diaminoheptanedioate amidohydrolase</fullName>
    </alternativeName>
</protein>
<evidence type="ECO:0000259" key="16">
    <source>
        <dbReference type="Pfam" id="PF07687"/>
    </source>
</evidence>
<evidence type="ECO:0000256" key="15">
    <source>
        <dbReference type="HAMAP-Rule" id="MF_01690"/>
    </source>
</evidence>
<dbReference type="UniPathway" id="UPA00034">
    <property type="reaction ID" value="UER00021"/>
</dbReference>
<dbReference type="NCBIfam" id="TIGR01246">
    <property type="entry name" value="dapE_proteo"/>
    <property type="match status" value="1"/>
</dbReference>
<feature type="active site" description="Proton acceptor" evidence="15">
    <location>
        <position position="137"/>
    </location>
</feature>
<evidence type="ECO:0000256" key="6">
    <source>
        <dbReference type="ARBA" id="ARBA00022605"/>
    </source>
</evidence>
<reference evidence="17 18" key="1">
    <citation type="submission" date="2016-12" db="EMBL/GenBank/DDBJ databases">
        <authorList>
            <person name="Song W.-J."/>
            <person name="Kurnit D.M."/>
        </authorList>
    </citation>
    <scope>NUCLEOTIDE SEQUENCE [LARGE SCALE GENOMIC DNA]</scope>
    <source>
        <strain evidence="17 18">IMCC3135</strain>
    </source>
</reference>
<keyword evidence="9 15" id="KW-0862">Zinc</keyword>
<keyword evidence="10 15" id="KW-0220">Diaminopimelate biosynthesis</keyword>
<evidence type="ECO:0000256" key="12">
    <source>
        <dbReference type="ARBA" id="ARBA00023285"/>
    </source>
</evidence>
<comment type="subunit">
    <text evidence="3 15">Homodimer.</text>
</comment>
<dbReference type="RefSeq" id="WP_088920118.1">
    <property type="nucleotide sequence ID" value="NZ_CP018632.1"/>
</dbReference>
<evidence type="ECO:0000256" key="13">
    <source>
        <dbReference type="ARBA" id="ARBA00031891"/>
    </source>
</evidence>
<dbReference type="InterPro" id="IPR005941">
    <property type="entry name" value="DapE_proteobac"/>
</dbReference>
<keyword evidence="11 15" id="KW-0457">Lysine biosynthesis</keyword>
<evidence type="ECO:0000256" key="11">
    <source>
        <dbReference type="ARBA" id="ARBA00023154"/>
    </source>
</evidence>
<comment type="cofactor">
    <cofactor evidence="15">
        <name>Zn(2+)</name>
        <dbReference type="ChEBI" id="CHEBI:29105"/>
    </cofactor>
    <cofactor evidence="15">
        <name>Co(2+)</name>
        <dbReference type="ChEBI" id="CHEBI:48828"/>
    </cofactor>
    <text evidence="15">Binds 2 Zn(2+) or Co(2+) ions per subunit.</text>
</comment>
<dbReference type="InterPro" id="IPR036264">
    <property type="entry name" value="Bact_exopeptidase_dim_dom"/>
</dbReference>
<dbReference type="Gene3D" id="3.30.70.360">
    <property type="match status" value="1"/>
</dbReference>
<evidence type="ECO:0000256" key="5">
    <source>
        <dbReference type="ARBA" id="ARBA00022391"/>
    </source>
</evidence>
<organism evidence="17 18">
    <name type="scientific">Granulosicoccus antarcticus IMCC3135</name>
    <dbReference type="NCBI Taxonomy" id="1192854"/>
    <lineage>
        <taxon>Bacteria</taxon>
        <taxon>Pseudomonadati</taxon>
        <taxon>Pseudomonadota</taxon>
        <taxon>Gammaproteobacteria</taxon>
        <taxon>Chromatiales</taxon>
        <taxon>Granulosicoccaceae</taxon>
        <taxon>Granulosicoccus</taxon>
    </lineage>
</organism>
<dbReference type="EC" id="3.5.1.18" evidence="4 15"/>
<dbReference type="HAMAP" id="MF_01690">
    <property type="entry name" value="DapE"/>
    <property type="match status" value="1"/>
</dbReference>
<dbReference type="GO" id="GO:0006526">
    <property type="term" value="P:L-arginine biosynthetic process"/>
    <property type="evidence" value="ECO:0007669"/>
    <property type="project" value="TreeGrafter"/>
</dbReference>
<comment type="function">
    <text evidence="15">Catalyzes the hydrolysis of N-succinyl-L,L-diaminopimelic acid (SDAP), forming succinate and LL-2,6-diaminopimelate (DAP), an intermediate involved in the bacterial biosynthesis of lysine and meso-diaminopimelic acid, an essential component of bacterial cell walls.</text>
</comment>
<evidence type="ECO:0000256" key="7">
    <source>
        <dbReference type="ARBA" id="ARBA00022723"/>
    </source>
</evidence>
<evidence type="ECO:0000256" key="8">
    <source>
        <dbReference type="ARBA" id="ARBA00022801"/>
    </source>
</evidence>
<dbReference type="GO" id="GO:0008777">
    <property type="term" value="F:acetylornithine deacetylase activity"/>
    <property type="evidence" value="ECO:0007669"/>
    <property type="project" value="TreeGrafter"/>
</dbReference>
<dbReference type="InterPro" id="IPR002933">
    <property type="entry name" value="Peptidase_M20"/>
</dbReference>
<dbReference type="GO" id="GO:0050897">
    <property type="term" value="F:cobalt ion binding"/>
    <property type="evidence" value="ECO:0007669"/>
    <property type="project" value="UniProtKB-UniRule"/>
</dbReference>
<dbReference type="KEGG" id="gai:IMCC3135_25545"/>
<evidence type="ECO:0000256" key="14">
    <source>
        <dbReference type="ARBA" id="ARBA00051301"/>
    </source>
</evidence>
<dbReference type="PANTHER" id="PTHR43808:SF31">
    <property type="entry name" value="N-ACETYL-L-CITRULLINE DEACETYLASE"/>
    <property type="match status" value="1"/>
</dbReference>
<dbReference type="EMBL" id="CP018632">
    <property type="protein sequence ID" value="ASJ75171.1"/>
    <property type="molecule type" value="Genomic_DNA"/>
</dbReference>
<feature type="binding site" evidence="15">
    <location>
        <position position="166"/>
    </location>
    <ligand>
        <name>Zn(2+)</name>
        <dbReference type="ChEBI" id="CHEBI:29105"/>
        <label>1</label>
    </ligand>
</feature>
<dbReference type="Proteomes" id="UP000250079">
    <property type="component" value="Chromosome"/>
</dbReference>
<name>A0A2Z2NZ30_9GAMM</name>
<feature type="binding site" evidence="15">
    <location>
        <position position="70"/>
    </location>
    <ligand>
        <name>Zn(2+)</name>
        <dbReference type="ChEBI" id="CHEBI:29105"/>
        <label>1</label>
    </ligand>
</feature>
<dbReference type="PROSITE" id="PS00759">
    <property type="entry name" value="ARGE_DAPE_CPG2_2"/>
    <property type="match status" value="1"/>
</dbReference>
<dbReference type="CDD" id="cd03891">
    <property type="entry name" value="M20_DapE_proteobac"/>
    <property type="match status" value="1"/>
</dbReference>
<keyword evidence="7 15" id="KW-0479">Metal-binding</keyword>
<sequence length="379" mass="40665">MNTTPSDTIALLVELVRRNSVTPDDKGCQAMIGERLARLGFVLESMPSGGVTNLWARLGTEAPLFAFAGHTDVVPTGNEEDWSSPPFAADIIDDHLVGRGAADMKGGVAAMVTAIERFVESGAHKHGSIALLLTSDEEGPATDGTTVVINKLEHRNEKIDYCIVGEPTSTNKLGDTIRHGRRGSLGATLIIRGIQGHVAYPHLADNPIHRAMPALNELTTIEWDKGNDHFPPTTLQISNFNAGTGATNVIPGQASVEFNLRYSPETSIEHIQSTIKELCSRHQLDTTLIWKDSARPFITTPGTLTQAMQQAIVSETGITATLDTGGGTSDGRFIAPTGAQTIEFGPINATIHQVNERVSCTDINSLTRIYESVLQQLLG</sequence>
<feature type="binding site" evidence="15">
    <location>
        <position position="103"/>
    </location>
    <ligand>
        <name>Zn(2+)</name>
        <dbReference type="ChEBI" id="CHEBI:29105"/>
        <label>1</label>
    </ligand>
</feature>
<keyword evidence="6 15" id="KW-0028">Amino-acid biosynthesis</keyword>
<evidence type="ECO:0000256" key="1">
    <source>
        <dbReference type="ARBA" id="ARBA00005130"/>
    </source>
</evidence>
<gene>
    <name evidence="17" type="primary">dapE_3</name>
    <name evidence="15" type="synonym">dapE</name>
    <name evidence="17" type="ORF">IMCC3135_25545</name>
</gene>
<dbReference type="InterPro" id="IPR001261">
    <property type="entry name" value="ArgE/DapE_CS"/>
</dbReference>
<dbReference type="AlphaFoldDB" id="A0A2Z2NZ30"/>
<accession>A0A2Z2NZ30</accession>
<feature type="binding site" evidence="15">
    <location>
        <position position="352"/>
    </location>
    <ligand>
        <name>Zn(2+)</name>
        <dbReference type="ChEBI" id="CHEBI:29105"/>
        <label>2</label>
    </ligand>
</feature>
<dbReference type="InterPro" id="IPR050072">
    <property type="entry name" value="Peptidase_M20A"/>
</dbReference>
<evidence type="ECO:0000256" key="10">
    <source>
        <dbReference type="ARBA" id="ARBA00022915"/>
    </source>
</evidence>
<proteinExistence type="inferred from homology"/>
<dbReference type="SUPFAM" id="SSF55031">
    <property type="entry name" value="Bacterial exopeptidase dimerisation domain"/>
    <property type="match status" value="1"/>
</dbReference>
<dbReference type="PANTHER" id="PTHR43808">
    <property type="entry name" value="ACETYLORNITHINE DEACETYLASE"/>
    <property type="match status" value="1"/>
</dbReference>
<keyword evidence="8 15" id="KW-0378">Hydrolase</keyword>
<dbReference type="SUPFAM" id="SSF53187">
    <property type="entry name" value="Zn-dependent exopeptidases"/>
    <property type="match status" value="1"/>
</dbReference>